<organism evidence="1 2">
    <name type="scientific">Beta vulgaris subsp. vulgaris</name>
    <name type="common">Beet</name>
    <dbReference type="NCBI Taxonomy" id="3555"/>
    <lineage>
        <taxon>Eukaryota</taxon>
        <taxon>Viridiplantae</taxon>
        <taxon>Streptophyta</taxon>
        <taxon>Embryophyta</taxon>
        <taxon>Tracheophyta</taxon>
        <taxon>Spermatophyta</taxon>
        <taxon>Magnoliopsida</taxon>
        <taxon>eudicotyledons</taxon>
        <taxon>Gunneridae</taxon>
        <taxon>Pentapetalae</taxon>
        <taxon>Caryophyllales</taxon>
        <taxon>Chenopodiaceae</taxon>
        <taxon>Betoideae</taxon>
        <taxon>Beta</taxon>
    </lineage>
</organism>
<protein>
    <submittedName>
        <fullName evidence="1">Uncharacterized protein</fullName>
    </submittedName>
</protein>
<dbReference type="Gramene" id="KMS64780">
    <property type="protein sequence ID" value="KMS64780"/>
    <property type="gene ID" value="BVRB_042740"/>
</dbReference>
<gene>
    <name evidence="1" type="ORF">BVRB_042740</name>
</gene>
<evidence type="ECO:0000313" key="1">
    <source>
        <dbReference type="EMBL" id="KMS64780.1"/>
    </source>
</evidence>
<keyword evidence="2" id="KW-1185">Reference proteome</keyword>
<accession>A0A0J8BG61</accession>
<dbReference type="Proteomes" id="UP000035740">
    <property type="component" value="Unassembled WGS sequence"/>
</dbReference>
<dbReference type="AlphaFoldDB" id="A0A0J8BG61"/>
<name>A0A0J8BG61_BETVV</name>
<evidence type="ECO:0000313" key="2">
    <source>
        <dbReference type="Proteomes" id="UP000035740"/>
    </source>
</evidence>
<sequence>MSSTKPGSSQTSRVRFSKFSTPKYKVVTLAKANQPVREKLRRALPKAGSAEMLLNPNLLMTRCALNFQDQSRPSLFAAGGHAGIVRVQLLPPFRFPS</sequence>
<dbReference type="EMBL" id="KQ122768">
    <property type="protein sequence ID" value="KMS64780.1"/>
    <property type="molecule type" value="Genomic_DNA"/>
</dbReference>
<proteinExistence type="predicted"/>
<reference evidence="1 2" key="1">
    <citation type="journal article" date="2014" name="Nature">
        <title>The genome of the recently domesticated crop plant sugar beet (Beta vulgaris).</title>
        <authorList>
            <person name="Dohm J.C."/>
            <person name="Minoche A.E."/>
            <person name="Holtgrawe D."/>
            <person name="Capella-Gutierrez S."/>
            <person name="Zakrzewski F."/>
            <person name="Tafer H."/>
            <person name="Rupp O."/>
            <person name="Sorensen T.R."/>
            <person name="Stracke R."/>
            <person name="Reinhardt R."/>
            <person name="Goesmann A."/>
            <person name="Kraft T."/>
            <person name="Schulz B."/>
            <person name="Stadler P.F."/>
            <person name="Schmidt T."/>
            <person name="Gabaldon T."/>
            <person name="Lehrach H."/>
            <person name="Weisshaar B."/>
            <person name="Himmelbauer H."/>
        </authorList>
    </citation>
    <scope>NUCLEOTIDE SEQUENCE [LARGE SCALE GENOMIC DNA]</scope>
    <source>
        <tissue evidence="1">Taproot</tissue>
    </source>
</reference>